<name>A0ABR8DDD6_9NOST</name>
<accession>A0ABR8DDD6</accession>
<sequence>MMSPEFLINLRVVPGVPLGRIFVPNSYLTKRNFLNWYSSVEIYRVTYCRSGNVIWFFAPISEYRRLASTYPHHRHSAYTHYLLHSASTFFRSLKPPYLPDDEYLN</sequence>
<protein>
    <submittedName>
        <fullName evidence="1">Uncharacterized protein</fullName>
    </submittedName>
</protein>
<organism evidence="1 2">
    <name type="scientific">Anabaena azotica FACHB-119</name>
    <dbReference type="NCBI Taxonomy" id="947527"/>
    <lineage>
        <taxon>Bacteria</taxon>
        <taxon>Bacillati</taxon>
        <taxon>Cyanobacteriota</taxon>
        <taxon>Cyanophyceae</taxon>
        <taxon>Nostocales</taxon>
        <taxon>Nostocaceae</taxon>
        <taxon>Anabaena</taxon>
        <taxon>Anabaena azotica</taxon>
    </lineage>
</organism>
<dbReference type="Proteomes" id="UP000661112">
    <property type="component" value="Unassembled WGS sequence"/>
</dbReference>
<proteinExistence type="predicted"/>
<evidence type="ECO:0000313" key="1">
    <source>
        <dbReference type="EMBL" id="MBD2503738.1"/>
    </source>
</evidence>
<keyword evidence="2" id="KW-1185">Reference proteome</keyword>
<evidence type="ECO:0000313" key="2">
    <source>
        <dbReference type="Proteomes" id="UP000661112"/>
    </source>
</evidence>
<dbReference type="EMBL" id="JACJSG010000039">
    <property type="protein sequence ID" value="MBD2503738.1"/>
    <property type="molecule type" value="Genomic_DNA"/>
</dbReference>
<comment type="caution">
    <text evidence="1">The sequence shown here is derived from an EMBL/GenBank/DDBJ whole genome shotgun (WGS) entry which is preliminary data.</text>
</comment>
<gene>
    <name evidence="1" type="ORF">H6G83_24540</name>
</gene>
<reference evidence="1 2" key="1">
    <citation type="journal article" date="2020" name="ISME J.">
        <title>Comparative genomics reveals insights into cyanobacterial evolution and habitat adaptation.</title>
        <authorList>
            <person name="Chen M.Y."/>
            <person name="Teng W.K."/>
            <person name="Zhao L."/>
            <person name="Hu C.X."/>
            <person name="Zhou Y.K."/>
            <person name="Han B.P."/>
            <person name="Song L.R."/>
            <person name="Shu W.S."/>
        </authorList>
    </citation>
    <scope>NUCLEOTIDE SEQUENCE [LARGE SCALE GENOMIC DNA]</scope>
    <source>
        <strain evidence="1 2">FACHB-119</strain>
    </source>
</reference>